<dbReference type="AlphaFoldDB" id="A0A2P5CVA7"/>
<protein>
    <submittedName>
        <fullName evidence="1">Uncharacterized protein</fullName>
    </submittedName>
</protein>
<dbReference type="Proteomes" id="UP000237000">
    <property type="component" value="Unassembled WGS sequence"/>
</dbReference>
<sequence>MVGGGMNELKDRVTHMEEIVGTPQSGDANSLVAQVELQEIEIRGVQGELRDFIRDYAEQMNALRAELMVSVDKVAESVA</sequence>
<reference evidence="2" key="1">
    <citation type="submission" date="2016-06" db="EMBL/GenBank/DDBJ databases">
        <title>Parallel loss of symbiosis genes in relatives of nitrogen-fixing non-legume Parasponia.</title>
        <authorList>
            <person name="Van Velzen R."/>
            <person name="Holmer R."/>
            <person name="Bu F."/>
            <person name="Rutten L."/>
            <person name="Van Zeijl A."/>
            <person name="Liu W."/>
            <person name="Santuari L."/>
            <person name="Cao Q."/>
            <person name="Sharma T."/>
            <person name="Shen D."/>
            <person name="Roswanjaya Y."/>
            <person name="Wardhani T."/>
            <person name="Kalhor M.S."/>
            <person name="Jansen J."/>
            <person name="Van den Hoogen J."/>
            <person name="Gungor B."/>
            <person name="Hartog M."/>
            <person name="Hontelez J."/>
            <person name="Verver J."/>
            <person name="Yang W.-C."/>
            <person name="Schijlen E."/>
            <person name="Repin R."/>
            <person name="Schilthuizen M."/>
            <person name="Schranz E."/>
            <person name="Heidstra R."/>
            <person name="Miyata K."/>
            <person name="Fedorova E."/>
            <person name="Kohlen W."/>
            <person name="Bisseling T."/>
            <person name="Smit S."/>
            <person name="Geurts R."/>
        </authorList>
    </citation>
    <scope>NUCLEOTIDE SEQUENCE [LARGE SCALE GENOMIC DNA]</scope>
    <source>
        <strain evidence="2">cv. RG33-2</strain>
    </source>
</reference>
<dbReference type="OrthoDB" id="10563301at2759"/>
<keyword evidence="2" id="KW-1185">Reference proteome</keyword>
<proteinExistence type="predicted"/>
<accession>A0A2P5CVA7</accession>
<dbReference type="EMBL" id="JXTC01000324">
    <property type="protein sequence ID" value="PON64987.1"/>
    <property type="molecule type" value="Genomic_DNA"/>
</dbReference>
<gene>
    <name evidence="1" type="ORF">TorRG33x02_271870</name>
</gene>
<dbReference type="InParanoid" id="A0A2P5CVA7"/>
<comment type="caution">
    <text evidence="1">The sequence shown here is derived from an EMBL/GenBank/DDBJ whole genome shotgun (WGS) entry which is preliminary data.</text>
</comment>
<evidence type="ECO:0000313" key="2">
    <source>
        <dbReference type="Proteomes" id="UP000237000"/>
    </source>
</evidence>
<organism evidence="1 2">
    <name type="scientific">Trema orientale</name>
    <name type="common">Charcoal tree</name>
    <name type="synonym">Celtis orientalis</name>
    <dbReference type="NCBI Taxonomy" id="63057"/>
    <lineage>
        <taxon>Eukaryota</taxon>
        <taxon>Viridiplantae</taxon>
        <taxon>Streptophyta</taxon>
        <taxon>Embryophyta</taxon>
        <taxon>Tracheophyta</taxon>
        <taxon>Spermatophyta</taxon>
        <taxon>Magnoliopsida</taxon>
        <taxon>eudicotyledons</taxon>
        <taxon>Gunneridae</taxon>
        <taxon>Pentapetalae</taxon>
        <taxon>rosids</taxon>
        <taxon>fabids</taxon>
        <taxon>Rosales</taxon>
        <taxon>Cannabaceae</taxon>
        <taxon>Trema</taxon>
    </lineage>
</organism>
<evidence type="ECO:0000313" key="1">
    <source>
        <dbReference type="EMBL" id="PON64987.1"/>
    </source>
</evidence>
<name>A0A2P5CVA7_TREOI</name>